<organism evidence="1 2">
    <name type="scientific">Listeria monocytogenes</name>
    <dbReference type="NCBI Taxonomy" id="1639"/>
    <lineage>
        <taxon>Bacteria</taxon>
        <taxon>Bacillati</taxon>
        <taxon>Bacillota</taxon>
        <taxon>Bacilli</taxon>
        <taxon>Bacillales</taxon>
        <taxon>Listeriaceae</taxon>
        <taxon>Listeria</taxon>
    </lineage>
</organism>
<gene>
    <name evidence="1" type="ORF">E1W43_12700</name>
</gene>
<accession>A0A4B0GKN9</accession>
<dbReference type="RefSeq" id="WP_077956721.1">
    <property type="nucleotide sequence ID" value="NZ_MJOR01000020.1"/>
</dbReference>
<reference evidence="1 2" key="1">
    <citation type="submission" date="2019-03" db="EMBL/GenBank/DDBJ databases">
        <authorList>
            <person name="Ashton P.M."/>
            <person name="Dallman T."/>
            <person name="Nair S."/>
            <person name="De Pinna E."/>
            <person name="Peters T."/>
            <person name="Grant K."/>
        </authorList>
    </citation>
    <scope>NUCLEOTIDE SEQUENCE [LARGE SCALE GENOMIC DNA]</scope>
    <source>
        <strain evidence="1">RL15000271</strain>
    </source>
</reference>
<proteinExistence type="predicted"/>
<dbReference type="EMBL" id="AAARLF010000009">
    <property type="protein sequence ID" value="EAE2898798.1"/>
    <property type="molecule type" value="Genomic_DNA"/>
</dbReference>
<name>A0A4B0GKN9_LISMN</name>
<dbReference type="AlphaFoldDB" id="A0A4B0GKN9"/>
<comment type="caution">
    <text evidence="1">The sequence shown here is derived from an EMBL/GenBank/DDBJ whole genome shotgun (WGS) entry which is preliminary data.</text>
</comment>
<evidence type="ECO:0000313" key="2">
    <source>
        <dbReference type="Proteomes" id="UP000401273"/>
    </source>
</evidence>
<evidence type="ECO:0000313" key="1">
    <source>
        <dbReference type="EMBL" id="EAE2898798.1"/>
    </source>
</evidence>
<protein>
    <submittedName>
        <fullName evidence="1">Uncharacterized protein</fullName>
    </submittedName>
</protein>
<sequence>MINDEHDLDKLDAFQELSSSEQDQLIEWCIKNFKKIKRINRSHTSYGLKHKFENSEEGFYITNGAFKKAMLEAGFEYKPSQSVDKNWCFNVSEKSITILSDELR</sequence>
<dbReference type="Proteomes" id="UP000401273">
    <property type="component" value="Unassembled WGS sequence"/>
</dbReference>